<dbReference type="Gramene" id="EFJ19815">
    <property type="protein sequence ID" value="EFJ19815"/>
    <property type="gene ID" value="SELMODRAFT_418608"/>
</dbReference>
<evidence type="ECO:0000313" key="2">
    <source>
        <dbReference type="EMBL" id="EFJ19815.1"/>
    </source>
</evidence>
<feature type="compositionally biased region" description="Basic and acidic residues" evidence="1">
    <location>
        <begin position="222"/>
        <end position="232"/>
    </location>
</feature>
<feature type="compositionally biased region" description="Basic and acidic residues" evidence="1">
    <location>
        <begin position="25"/>
        <end position="41"/>
    </location>
</feature>
<dbReference type="EMBL" id="GL377604">
    <property type="protein sequence ID" value="EFJ19815.1"/>
    <property type="molecule type" value="Genomic_DNA"/>
</dbReference>
<reference evidence="2 3" key="1">
    <citation type="journal article" date="2011" name="Science">
        <title>The Selaginella genome identifies genetic changes associated with the evolution of vascular plants.</title>
        <authorList>
            <person name="Banks J.A."/>
            <person name="Nishiyama T."/>
            <person name="Hasebe M."/>
            <person name="Bowman J.L."/>
            <person name="Gribskov M."/>
            <person name="dePamphilis C."/>
            <person name="Albert V.A."/>
            <person name="Aono N."/>
            <person name="Aoyama T."/>
            <person name="Ambrose B.A."/>
            <person name="Ashton N.W."/>
            <person name="Axtell M.J."/>
            <person name="Barker E."/>
            <person name="Barker M.S."/>
            <person name="Bennetzen J.L."/>
            <person name="Bonawitz N.D."/>
            <person name="Chapple C."/>
            <person name="Cheng C."/>
            <person name="Correa L.G."/>
            <person name="Dacre M."/>
            <person name="DeBarry J."/>
            <person name="Dreyer I."/>
            <person name="Elias M."/>
            <person name="Engstrom E.M."/>
            <person name="Estelle M."/>
            <person name="Feng L."/>
            <person name="Finet C."/>
            <person name="Floyd S.K."/>
            <person name="Frommer W.B."/>
            <person name="Fujita T."/>
            <person name="Gramzow L."/>
            <person name="Gutensohn M."/>
            <person name="Harholt J."/>
            <person name="Hattori M."/>
            <person name="Heyl A."/>
            <person name="Hirai T."/>
            <person name="Hiwatashi Y."/>
            <person name="Ishikawa M."/>
            <person name="Iwata M."/>
            <person name="Karol K.G."/>
            <person name="Koehler B."/>
            <person name="Kolukisaoglu U."/>
            <person name="Kubo M."/>
            <person name="Kurata T."/>
            <person name="Lalonde S."/>
            <person name="Li K."/>
            <person name="Li Y."/>
            <person name="Litt A."/>
            <person name="Lyons E."/>
            <person name="Manning G."/>
            <person name="Maruyama T."/>
            <person name="Michael T.P."/>
            <person name="Mikami K."/>
            <person name="Miyazaki S."/>
            <person name="Morinaga S."/>
            <person name="Murata T."/>
            <person name="Mueller-Roeber B."/>
            <person name="Nelson D.R."/>
            <person name="Obara M."/>
            <person name="Oguri Y."/>
            <person name="Olmstead R.G."/>
            <person name="Onodera N."/>
            <person name="Petersen B.L."/>
            <person name="Pils B."/>
            <person name="Prigge M."/>
            <person name="Rensing S.A."/>
            <person name="Riano-Pachon D.M."/>
            <person name="Roberts A.W."/>
            <person name="Sato Y."/>
            <person name="Scheller H.V."/>
            <person name="Schulz B."/>
            <person name="Schulz C."/>
            <person name="Shakirov E.V."/>
            <person name="Shibagaki N."/>
            <person name="Shinohara N."/>
            <person name="Shippen D.E."/>
            <person name="Soerensen I."/>
            <person name="Sotooka R."/>
            <person name="Sugimoto N."/>
            <person name="Sugita M."/>
            <person name="Sumikawa N."/>
            <person name="Tanurdzic M."/>
            <person name="Theissen G."/>
            <person name="Ulvskov P."/>
            <person name="Wakazuki S."/>
            <person name="Weng J.K."/>
            <person name="Willats W.W."/>
            <person name="Wipf D."/>
            <person name="Wolf P.G."/>
            <person name="Yang L."/>
            <person name="Zimmer A.D."/>
            <person name="Zhu Q."/>
            <person name="Mitros T."/>
            <person name="Hellsten U."/>
            <person name="Loque D."/>
            <person name="Otillar R."/>
            <person name="Salamov A."/>
            <person name="Schmutz J."/>
            <person name="Shapiro H."/>
            <person name="Lindquist E."/>
            <person name="Lucas S."/>
            <person name="Rokhsar D."/>
            <person name="Grigoriev I.V."/>
        </authorList>
    </citation>
    <scope>NUCLEOTIDE SEQUENCE [LARGE SCALE GENOMIC DNA]</scope>
</reference>
<evidence type="ECO:0000313" key="3">
    <source>
        <dbReference type="Proteomes" id="UP000001514"/>
    </source>
</evidence>
<proteinExistence type="predicted"/>
<dbReference type="HOGENOM" id="CLU_1148874_0_0_1"/>
<feature type="region of interest" description="Disordered" evidence="1">
    <location>
        <begin position="25"/>
        <end position="70"/>
    </location>
</feature>
<feature type="compositionally biased region" description="Basic residues" evidence="1">
    <location>
        <begin position="233"/>
        <end position="242"/>
    </location>
</feature>
<name>D8S6K5_SELML</name>
<feature type="compositionally biased region" description="Basic and acidic residues" evidence="1">
    <location>
        <begin position="201"/>
        <end position="210"/>
    </location>
</feature>
<feature type="region of interest" description="Disordered" evidence="1">
    <location>
        <begin position="164"/>
        <end position="242"/>
    </location>
</feature>
<keyword evidence="3" id="KW-1185">Reference proteome</keyword>
<protein>
    <submittedName>
        <fullName evidence="2">Uncharacterized protein</fullName>
    </submittedName>
</protein>
<gene>
    <name evidence="2" type="ORF">SELMODRAFT_418608</name>
</gene>
<evidence type="ECO:0000256" key="1">
    <source>
        <dbReference type="SAM" id="MobiDB-lite"/>
    </source>
</evidence>
<accession>D8S6K5</accession>
<dbReference type="KEGG" id="smo:SELMODRAFT_418608"/>
<dbReference type="InParanoid" id="D8S6K5"/>
<feature type="compositionally biased region" description="Basic and acidic residues" evidence="1">
    <location>
        <begin position="176"/>
        <end position="193"/>
    </location>
</feature>
<feature type="compositionally biased region" description="Low complexity" evidence="1">
    <location>
        <begin position="52"/>
        <end position="62"/>
    </location>
</feature>
<dbReference type="AlphaFoldDB" id="D8S6K5"/>
<organism evidence="3">
    <name type="scientific">Selaginella moellendorffii</name>
    <name type="common">Spikemoss</name>
    <dbReference type="NCBI Taxonomy" id="88036"/>
    <lineage>
        <taxon>Eukaryota</taxon>
        <taxon>Viridiplantae</taxon>
        <taxon>Streptophyta</taxon>
        <taxon>Embryophyta</taxon>
        <taxon>Tracheophyta</taxon>
        <taxon>Lycopodiopsida</taxon>
        <taxon>Selaginellales</taxon>
        <taxon>Selaginellaceae</taxon>
        <taxon>Selaginella</taxon>
    </lineage>
</organism>
<dbReference type="Proteomes" id="UP000001514">
    <property type="component" value="Unassembled WGS sequence"/>
</dbReference>
<sequence>MRSFGINKPSAGELASLCGSYDRFERQVPRGGDPRRLDLLRSRPLPPPPPQSQQQSFSSSQSWRESQVTARDLVPRPLPICSRSDDVIEERLAALENLVAGVAESVSSMRKSLDDQNREVSFMLKEEEGTIKRVLDQIQAVPAKLSGDLKAALREEIKQALLESDEKTVSQCIPSKDPRDKTPSSVETKEKKGSNSKRKSASAEEQRSDDSTTLDLYSPSAKELKKMRDKVLRARRSIKKRV</sequence>